<keyword evidence="4" id="KW-0378">Hydrolase</keyword>
<accession>A0ABV1HJT9</accession>
<dbReference type="PANTHER" id="PTHR43592">
    <property type="entry name" value="CAAX AMINO TERMINAL PROTEASE"/>
    <property type="match status" value="1"/>
</dbReference>
<evidence type="ECO:0000313" key="5">
    <source>
        <dbReference type="Proteomes" id="UP001437460"/>
    </source>
</evidence>
<keyword evidence="5" id="KW-1185">Reference proteome</keyword>
<organism evidence="4 5">
    <name type="scientific">Ventrimonas faecis</name>
    <dbReference type="NCBI Taxonomy" id="3133170"/>
    <lineage>
        <taxon>Bacteria</taxon>
        <taxon>Bacillati</taxon>
        <taxon>Bacillota</taxon>
        <taxon>Clostridia</taxon>
        <taxon>Lachnospirales</taxon>
        <taxon>Lachnospiraceae</taxon>
        <taxon>Ventrimonas</taxon>
    </lineage>
</organism>
<dbReference type="Proteomes" id="UP001437460">
    <property type="component" value="Unassembled WGS sequence"/>
</dbReference>
<keyword evidence="2" id="KW-1133">Transmembrane helix</keyword>
<dbReference type="Pfam" id="PF02517">
    <property type="entry name" value="Rce1-like"/>
    <property type="match status" value="1"/>
</dbReference>
<evidence type="ECO:0000256" key="2">
    <source>
        <dbReference type="SAM" id="Phobius"/>
    </source>
</evidence>
<feature type="transmembrane region" description="Helical" evidence="2">
    <location>
        <begin position="43"/>
        <end position="60"/>
    </location>
</feature>
<evidence type="ECO:0000256" key="1">
    <source>
        <dbReference type="SAM" id="MobiDB-lite"/>
    </source>
</evidence>
<dbReference type="RefSeq" id="WP_349228865.1">
    <property type="nucleotide sequence ID" value="NZ_JBBMFJ010000007.1"/>
</dbReference>
<dbReference type="EMBL" id="JBBMFJ010000007">
    <property type="protein sequence ID" value="MEQ2562580.1"/>
    <property type="molecule type" value="Genomic_DNA"/>
</dbReference>
<proteinExistence type="predicted"/>
<feature type="region of interest" description="Disordered" evidence="1">
    <location>
        <begin position="69"/>
        <end position="91"/>
    </location>
</feature>
<dbReference type="GO" id="GO:0016787">
    <property type="term" value="F:hydrolase activity"/>
    <property type="evidence" value="ECO:0007669"/>
    <property type="project" value="UniProtKB-KW"/>
</dbReference>
<dbReference type="PANTHER" id="PTHR43592:SF15">
    <property type="entry name" value="CAAX AMINO TERMINAL PROTEASE FAMILY PROTEIN"/>
    <property type="match status" value="1"/>
</dbReference>
<evidence type="ECO:0000259" key="3">
    <source>
        <dbReference type="Pfam" id="PF02517"/>
    </source>
</evidence>
<feature type="transmembrane region" description="Helical" evidence="2">
    <location>
        <begin position="138"/>
        <end position="158"/>
    </location>
</feature>
<gene>
    <name evidence="4" type="ORF">WMO41_05310</name>
</gene>
<name>A0ABV1HJT9_9FIRM</name>
<protein>
    <submittedName>
        <fullName evidence="4">CPBP family intramembrane glutamic endopeptidase</fullName>
        <ecNumber evidence="4">3.4.-.-</ecNumber>
    </submittedName>
</protein>
<sequence length="275" mass="29312">MKNKENQALWTAFRLLGPLLFYELCTEAVGVACSLFGTQNALTVTGGGAFLALPFLYAAYRKRQAAEEAQKRRAPVQNMDPTQRAGRVPCTGQQQRRRRLLAGCVCSALAGIGACLCLNVLLQFLLPPSDGWDSTRETVYGASLAVQVLVTVVLAPLTEEVLFRGLIRTELRTHMKPRAAALLGALLFGLYHGNISQGIYAFLLALCLEPVCEWSGCLLPAVFLHVGANGAAICFTALESGMPAASGGQSALAVAAGMLLTAAALYKTKEVFCKS</sequence>
<comment type="caution">
    <text evidence="4">The sequence shown here is derived from an EMBL/GenBank/DDBJ whole genome shotgun (WGS) entry which is preliminary data.</text>
</comment>
<feature type="transmembrane region" description="Helical" evidence="2">
    <location>
        <begin position="100"/>
        <end position="126"/>
    </location>
</feature>
<keyword evidence="2" id="KW-0812">Transmembrane</keyword>
<keyword evidence="2" id="KW-0472">Membrane</keyword>
<feature type="transmembrane region" description="Helical" evidence="2">
    <location>
        <begin position="250"/>
        <end position="266"/>
    </location>
</feature>
<dbReference type="EC" id="3.4.-.-" evidence="4"/>
<feature type="transmembrane region" description="Helical" evidence="2">
    <location>
        <begin position="179"/>
        <end position="206"/>
    </location>
</feature>
<feature type="transmembrane region" description="Helical" evidence="2">
    <location>
        <begin position="12"/>
        <end position="37"/>
    </location>
</feature>
<dbReference type="InterPro" id="IPR003675">
    <property type="entry name" value="Rce1/LyrA-like_dom"/>
</dbReference>
<feature type="domain" description="CAAX prenyl protease 2/Lysostaphin resistance protein A-like" evidence="3">
    <location>
        <begin position="143"/>
        <end position="230"/>
    </location>
</feature>
<reference evidence="4 5" key="1">
    <citation type="submission" date="2024-03" db="EMBL/GenBank/DDBJ databases">
        <title>Human intestinal bacterial collection.</title>
        <authorList>
            <person name="Pauvert C."/>
            <person name="Hitch T.C.A."/>
            <person name="Clavel T."/>
        </authorList>
    </citation>
    <scope>NUCLEOTIDE SEQUENCE [LARGE SCALE GENOMIC DNA]</scope>
    <source>
        <strain evidence="4 5">CLA-AP-H27</strain>
    </source>
</reference>
<evidence type="ECO:0000313" key="4">
    <source>
        <dbReference type="EMBL" id="MEQ2562580.1"/>
    </source>
</evidence>